<dbReference type="KEGG" id="psel:GM415_11175"/>
<dbReference type="RefSeq" id="WP_158948176.1">
    <property type="nucleotide sequence ID" value="NZ_CP046400.1"/>
</dbReference>
<protein>
    <submittedName>
        <fullName evidence="3">Transporter substrate-binding domain-containing protein</fullName>
    </submittedName>
</protein>
<dbReference type="PANTHER" id="PTHR35936">
    <property type="entry name" value="MEMBRANE-BOUND LYTIC MUREIN TRANSGLYCOSYLASE F"/>
    <property type="match status" value="1"/>
</dbReference>
<dbReference type="Gene3D" id="3.40.190.10">
    <property type="entry name" value="Periplasmic binding protein-like II"/>
    <property type="match status" value="2"/>
</dbReference>
<evidence type="ECO:0000256" key="1">
    <source>
        <dbReference type="ARBA" id="ARBA00022729"/>
    </source>
</evidence>
<keyword evidence="1" id="KW-0732">Signal</keyword>
<dbReference type="InterPro" id="IPR001638">
    <property type="entry name" value="Solute-binding_3/MltF_N"/>
</dbReference>
<dbReference type="SUPFAM" id="SSF53850">
    <property type="entry name" value="Periplasmic binding protein-like II"/>
    <property type="match status" value="1"/>
</dbReference>
<dbReference type="Pfam" id="PF00497">
    <property type="entry name" value="SBP_bac_3"/>
    <property type="match status" value="1"/>
</dbReference>
<accession>A0A6I6JHY7</accession>
<reference evidence="3 4" key="1">
    <citation type="submission" date="2019-11" db="EMBL/GenBank/DDBJ databases">
        <authorList>
            <person name="Zheng R.K."/>
            <person name="Sun C.M."/>
        </authorList>
    </citation>
    <scope>NUCLEOTIDE SEQUENCE [LARGE SCALE GENOMIC DNA]</scope>
    <source>
        <strain evidence="3 4">SRB007</strain>
    </source>
</reference>
<proteinExistence type="predicted"/>
<gene>
    <name evidence="3" type="ORF">GM415_11175</name>
</gene>
<feature type="domain" description="Solute-binding protein family 3/N-terminal" evidence="2">
    <location>
        <begin position="36"/>
        <end position="261"/>
    </location>
</feature>
<sequence length="261" mass="30325">MFTKPFFRLLPFMLLPLFWSALFGPGALSAFAEKEKIILAVPQTGWPPYVIPADNQGGDRGIMIDIMREVTRRDGRELTLVHLPEKRALMQLREGTVDALPKAMEWVDDPESFRWTTPVTSSSDYILFRKEWRLFTTPNAMTGLNVGTILGYTYPTLEDRFRDGSILRRNANSTESLMRMLQRGHVDVAVANKIVAEWIIRNNDDLGKDDFRFSEKPIHTAPYRFAFTKTWDCREFIKTFDREFETMRKDGSLKAILEQYR</sequence>
<dbReference type="SMART" id="SM00062">
    <property type="entry name" value="PBPb"/>
    <property type="match status" value="1"/>
</dbReference>
<evidence type="ECO:0000313" key="3">
    <source>
        <dbReference type="EMBL" id="QGY40660.1"/>
    </source>
</evidence>
<evidence type="ECO:0000313" key="4">
    <source>
        <dbReference type="Proteomes" id="UP000428328"/>
    </source>
</evidence>
<dbReference type="EMBL" id="CP046400">
    <property type="protein sequence ID" value="QGY40660.1"/>
    <property type="molecule type" value="Genomic_DNA"/>
</dbReference>
<dbReference type="Proteomes" id="UP000428328">
    <property type="component" value="Chromosome"/>
</dbReference>
<organism evidence="3 4">
    <name type="scientific">Pseudodesulfovibrio cashew</name>
    <dbReference type="NCBI Taxonomy" id="2678688"/>
    <lineage>
        <taxon>Bacteria</taxon>
        <taxon>Pseudomonadati</taxon>
        <taxon>Thermodesulfobacteriota</taxon>
        <taxon>Desulfovibrionia</taxon>
        <taxon>Desulfovibrionales</taxon>
        <taxon>Desulfovibrionaceae</taxon>
    </lineage>
</organism>
<dbReference type="AlphaFoldDB" id="A0A6I6JHY7"/>
<keyword evidence="4" id="KW-1185">Reference proteome</keyword>
<name>A0A6I6JHY7_9BACT</name>
<dbReference type="PANTHER" id="PTHR35936:SF6">
    <property type="entry name" value="AMINO ACID ABC TRANSPORTER SUBSTRATE-BINDING PAAT FAMILY PROTEIN"/>
    <property type="match status" value="1"/>
</dbReference>
<evidence type="ECO:0000259" key="2">
    <source>
        <dbReference type="SMART" id="SM00062"/>
    </source>
</evidence>